<dbReference type="InterPro" id="IPR009057">
    <property type="entry name" value="Homeodomain-like_sf"/>
</dbReference>
<evidence type="ECO:0000256" key="4">
    <source>
        <dbReference type="PROSITE-ProRule" id="PRU00335"/>
    </source>
</evidence>
<keyword evidence="2 4" id="KW-0238">DNA-binding</keyword>
<keyword evidence="3" id="KW-0804">Transcription</keyword>
<evidence type="ECO:0000256" key="2">
    <source>
        <dbReference type="ARBA" id="ARBA00023125"/>
    </source>
</evidence>
<proteinExistence type="predicted"/>
<evidence type="ECO:0000256" key="1">
    <source>
        <dbReference type="ARBA" id="ARBA00023015"/>
    </source>
</evidence>
<dbReference type="PANTHER" id="PTHR47506:SF1">
    <property type="entry name" value="HTH-TYPE TRANSCRIPTIONAL REGULATOR YJDC"/>
    <property type="match status" value="1"/>
</dbReference>
<dbReference type="PRINTS" id="PR00455">
    <property type="entry name" value="HTHTETR"/>
</dbReference>
<evidence type="ECO:0000256" key="3">
    <source>
        <dbReference type="ARBA" id="ARBA00023163"/>
    </source>
</evidence>
<organism evidence="6 7">
    <name type="scientific">Rhizobium hainanense</name>
    <dbReference type="NCBI Taxonomy" id="52131"/>
    <lineage>
        <taxon>Bacteria</taxon>
        <taxon>Pseudomonadati</taxon>
        <taxon>Pseudomonadota</taxon>
        <taxon>Alphaproteobacteria</taxon>
        <taxon>Hyphomicrobiales</taxon>
        <taxon>Rhizobiaceae</taxon>
        <taxon>Rhizobium/Agrobacterium group</taxon>
        <taxon>Rhizobium</taxon>
    </lineage>
</organism>
<keyword evidence="7" id="KW-1185">Reference proteome</keyword>
<evidence type="ECO:0000259" key="5">
    <source>
        <dbReference type="PROSITE" id="PS50977"/>
    </source>
</evidence>
<dbReference type="SUPFAM" id="SSF48498">
    <property type="entry name" value="Tetracyclin repressor-like, C-terminal domain"/>
    <property type="match status" value="1"/>
</dbReference>
<dbReference type="AlphaFoldDB" id="A0A1C3W509"/>
<feature type="domain" description="HTH tetR-type" evidence="5">
    <location>
        <begin position="2"/>
        <end position="62"/>
    </location>
</feature>
<dbReference type="InterPro" id="IPR001647">
    <property type="entry name" value="HTH_TetR"/>
</dbReference>
<sequence length="192" mass="21333">MSPKKEQLILIATDLFSRHGFHPVGIDRILAEAGVARMTLYNHFPGKDDLITAVLDRRYHDIMASLRACVEPMASAKEQLRAIFAWHEAWFGTPEFSGCLFERALAEFGTDYPKISAVAIQYKKTMTAWMADMLKTLLPEPAAARIASILMILLDGATIDARAFHDPTIATKAWNAAEAVIEQEILTSMKPA</sequence>
<dbReference type="Gene3D" id="1.10.357.10">
    <property type="entry name" value="Tetracycline Repressor, domain 2"/>
    <property type="match status" value="1"/>
</dbReference>
<dbReference type="PROSITE" id="PS50977">
    <property type="entry name" value="HTH_TETR_2"/>
    <property type="match status" value="1"/>
</dbReference>
<reference evidence="7" key="1">
    <citation type="submission" date="2016-08" db="EMBL/GenBank/DDBJ databases">
        <authorList>
            <person name="Varghese N."/>
            <person name="Submissions Spin"/>
        </authorList>
    </citation>
    <scope>NUCLEOTIDE SEQUENCE [LARGE SCALE GENOMIC DNA]</scope>
    <source>
        <strain evidence="7">CCBAU 57015</strain>
    </source>
</reference>
<protein>
    <submittedName>
        <fullName evidence="6">Transcriptional regulator, TetR family</fullName>
    </submittedName>
</protein>
<dbReference type="PANTHER" id="PTHR47506">
    <property type="entry name" value="TRANSCRIPTIONAL REGULATORY PROTEIN"/>
    <property type="match status" value="1"/>
</dbReference>
<keyword evidence="1" id="KW-0805">Transcription regulation</keyword>
<dbReference type="GO" id="GO:0003677">
    <property type="term" value="F:DNA binding"/>
    <property type="evidence" value="ECO:0007669"/>
    <property type="project" value="UniProtKB-UniRule"/>
</dbReference>
<name>A0A1C3W509_9HYPH</name>
<dbReference type="Proteomes" id="UP000186228">
    <property type="component" value="Unassembled WGS sequence"/>
</dbReference>
<dbReference type="Pfam" id="PF00440">
    <property type="entry name" value="TetR_N"/>
    <property type="match status" value="1"/>
</dbReference>
<dbReference type="OrthoDB" id="9787680at2"/>
<dbReference type="InterPro" id="IPR036271">
    <property type="entry name" value="Tet_transcr_reg_TetR-rel_C_sf"/>
</dbReference>
<evidence type="ECO:0000313" key="6">
    <source>
        <dbReference type="EMBL" id="SCB35177.1"/>
    </source>
</evidence>
<evidence type="ECO:0000313" key="7">
    <source>
        <dbReference type="Proteomes" id="UP000186228"/>
    </source>
</evidence>
<dbReference type="RefSeq" id="WP_075856061.1">
    <property type="nucleotide sequence ID" value="NZ_FMAC01000011.1"/>
</dbReference>
<dbReference type="EMBL" id="FMAC01000011">
    <property type="protein sequence ID" value="SCB35177.1"/>
    <property type="molecule type" value="Genomic_DNA"/>
</dbReference>
<dbReference type="SUPFAM" id="SSF46689">
    <property type="entry name" value="Homeodomain-like"/>
    <property type="match status" value="1"/>
</dbReference>
<feature type="DNA-binding region" description="H-T-H motif" evidence="4">
    <location>
        <begin position="25"/>
        <end position="44"/>
    </location>
</feature>
<gene>
    <name evidence="6" type="ORF">GA0061100_111137</name>
</gene>
<accession>A0A1C3W509</accession>